<dbReference type="EMBL" id="CAJNYT010003385">
    <property type="protein sequence ID" value="CAF3555638.1"/>
    <property type="molecule type" value="Genomic_DNA"/>
</dbReference>
<evidence type="ECO:0000313" key="20">
    <source>
        <dbReference type="EMBL" id="CAF3555638.1"/>
    </source>
</evidence>
<evidence type="ECO:0000256" key="2">
    <source>
        <dbReference type="ARBA" id="ARBA00004294"/>
    </source>
</evidence>
<evidence type="ECO:0000313" key="19">
    <source>
        <dbReference type="EMBL" id="CAF3331558.1"/>
    </source>
</evidence>
<dbReference type="PANTHER" id="PTHR10689:SF6">
    <property type="entry name" value="MICROSOMAL GLUTATHIONE S-TRANSFERASE 1"/>
    <property type="match status" value="1"/>
</dbReference>
<evidence type="ECO:0000313" key="18">
    <source>
        <dbReference type="EMBL" id="CAF3183503.1"/>
    </source>
</evidence>
<evidence type="ECO:0000256" key="12">
    <source>
        <dbReference type="ARBA" id="ARBA00023128"/>
    </source>
</evidence>
<comment type="similarity">
    <text evidence="4">Belongs to the MAPEG family.</text>
</comment>
<dbReference type="InterPro" id="IPR023352">
    <property type="entry name" value="MAPEG-like_dom_sf"/>
</dbReference>
<keyword evidence="11" id="KW-0007">Acetylation</keyword>
<dbReference type="GO" id="GO:0005789">
    <property type="term" value="C:endoplasmic reticulum membrane"/>
    <property type="evidence" value="ECO:0007669"/>
    <property type="project" value="UniProtKB-SubCell"/>
</dbReference>
<evidence type="ECO:0000256" key="14">
    <source>
        <dbReference type="ARBA" id="ARBA00038540"/>
    </source>
</evidence>
<dbReference type="EMBL" id="CAJOBR010003283">
    <property type="protein sequence ID" value="CAF4732027.1"/>
    <property type="molecule type" value="Genomic_DNA"/>
</dbReference>
<evidence type="ECO:0000313" key="25">
    <source>
        <dbReference type="EMBL" id="CAF4732027.1"/>
    </source>
</evidence>
<comment type="subcellular location">
    <subcellularLocation>
        <location evidence="3">Endoplasmic reticulum membrane</location>
        <topology evidence="3">Multi-pass membrane protein</topology>
    </subcellularLocation>
    <subcellularLocation>
        <location evidence="2">Mitochondrion outer membrane</location>
    </subcellularLocation>
</comment>
<evidence type="ECO:0000256" key="13">
    <source>
        <dbReference type="ARBA" id="ARBA00023136"/>
    </source>
</evidence>
<evidence type="ECO:0000256" key="7">
    <source>
        <dbReference type="ARBA" id="ARBA00022692"/>
    </source>
</evidence>
<sequence>MSTFYYTSTNTVFRNFLFYAILSILKMMIMSFLTVAQRLRKNVFANPEDIIPKKGKTVLPTTSDPDVERVRRNHLNDIENIIPFVLIGLCYVACNPDSNVSLWHFRIFFFSRILHTISYQLPLPQPSRRVTFFIGLIVTVSMAIQTLLVVS</sequence>
<dbReference type="FunFam" id="1.20.120.550:FF:000002">
    <property type="entry name" value="Microsomal glutathione S-transferase 1"/>
    <property type="match status" value="1"/>
</dbReference>
<comment type="subunit">
    <text evidence="14">Homotrimer; The trimer binds only one molecule of glutathione.</text>
</comment>
<dbReference type="Proteomes" id="UP000663848">
    <property type="component" value="Unassembled WGS sequence"/>
</dbReference>
<accession>A0A817PXR5</accession>
<dbReference type="Proteomes" id="UP000663838">
    <property type="component" value="Unassembled WGS sequence"/>
</dbReference>
<evidence type="ECO:0000256" key="1">
    <source>
        <dbReference type="ARBA" id="ARBA00003701"/>
    </source>
</evidence>
<dbReference type="Pfam" id="PF01124">
    <property type="entry name" value="MAPEG"/>
    <property type="match status" value="1"/>
</dbReference>
<keyword evidence="6" id="KW-0808">Transferase</keyword>
<evidence type="ECO:0000313" key="21">
    <source>
        <dbReference type="EMBL" id="CAF3627480.1"/>
    </source>
</evidence>
<dbReference type="InterPro" id="IPR001129">
    <property type="entry name" value="Membr-assoc_MAPEG"/>
</dbReference>
<feature type="transmembrane region" description="Helical" evidence="17">
    <location>
        <begin position="130"/>
        <end position="150"/>
    </location>
</feature>
<evidence type="ECO:0000256" key="11">
    <source>
        <dbReference type="ARBA" id="ARBA00022990"/>
    </source>
</evidence>
<dbReference type="PANTHER" id="PTHR10689">
    <property type="entry name" value="MICROSOMAL GLUTATHIONE S-TRANSFERASE 1"/>
    <property type="match status" value="1"/>
</dbReference>
<dbReference type="Proteomes" id="UP000663872">
    <property type="component" value="Unassembled WGS sequence"/>
</dbReference>
<dbReference type="EMBL" id="CAJOBO010002650">
    <property type="protein sequence ID" value="CAF4461921.1"/>
    <property type="molecule type" value="Genomic_DNA"/>
</dbReference>
<keyword evidence="7 17" id="KW-0812">Transmembrane</keyword>
<evidence type="ECO:0000313" key="26">
    <source>
        <dbReference type="EMBL" id="CAF4857663.1"/>
    </source>
</evidence>
<dbReference type="Proteomes" id="UP000663873">
    <property type="component" value="Unassembled WGS sequence"/>
</dbReference>
<keyword evidence="28" id="KW-1185">Reference proteome</keyword>
<dbReference type="EMBL" id="CAJNYD010001345">
    <property type="protein sequence ID" value="CAF3331558.1"/>
    <property type="molecule type" value="Genomic_DNA"/>
</dbReference>
<evidence type="ECO:0000313" key="28">
    <source>
        <dbReference type="Proteomes" id="UP000663873"/>
    </source>
</evidence>
<dbReference type="EMBL" id="CAJOBQ010002949">
    <property type="protein sequence ID" value="CAF4586526.1"/>
    <property type="molecule type" value="Genomic_DNA"/>
</dbReference>
<evidence type="ECO:0000256" key="17">
    <source>
        <dbReference type="SAM" id="Phobius"/>
    </source>
</evidence>
<evidence type="ECO:0000256" key="15">
    <source>
        <dbReference type="ARBA" id="ARBA00039397"/>
    </source>
</evidence>
<dbReference type="EMBL" id="CAJOBS010003483">
    <property type="protein sequence ID" value="CAF4857663.1"/>
    <property type="molecule type" value="Genomic_DNA"/>
</dbReference>
<keyword evidence="9" id="KW-0256">Endoplasmic reticulum</keyword>
<dbReference type="EMBL" id="CAJOBP010000279">
    <property type="protein sequence ID" value="CAF4154620.1"/>
    <property type="molecule type" value="Genomic_DNA"/>
</dbReference>
<dbReference type="Proteomes" id="UP000663851">
    <property type="component" value="Unassembled WGS sequence"/>
</dbReference>
<evidence type="ECO:0000256" key="4">
    <source>
        <dbReference type="ARBA" id="ARBA00010459"/>
    </source>
</evidence>
<dbReference type="Proteomes" id="UP000663862">
    <property type="component" value="Unassembled WGS sequence"/>
</dbReference>
<feature type="transmembrane region" description="Helical" evidence="17">
    <location>
        <begin position="16"/>
        <end position="36"/>
    </location>
</feature>
<evidence type="ECO:0000313" key="27">
    <source>
        <dbReference type="Proteomes" id="UP000663825"/>
    </source>
</evidence>
<dbReference type="EC" id="2.5.1.18" evidence="5"/>
<dbReference type="AlphaFoldDB" id="A0A817PXR5"/>
<dbReference type="EMBL" id="CAJNXB010001633">
    <property type="protein sequence ID" value="CAF3183503.1"/>
    <property type="molecule type" value="Genomic_DNA"/>
</dbReference>
<comment type="function">
    <text evidence="1">Conjugation of reduced glutathione to a wide number of exogenous and endogenous hydrophobic electrophiles.</text>
</comment>
<evidence type="ECO:0000256" key="3">
    <source>
        <dbReference type="ARBA" id="ARBA00004477"/>
    </source>
</evidence>
<gene>
    <name evidence="21" type="ORF">FME351_LOCUS23266</name>
    <name evidence="20" type="ORF">GRG538_LOCUS20466</name>
    <name evidence="23" type="ORF">HFQ381_LOCUS24720</name>
    <name evidence="19" type="ORF">LUA448_LOCUS11139</name>
    <name evidence="25" type="ORF">QYT958_LOCUS19634</name>
    <name evidence="18" type="ORF">TIS948_LOCUS11495</name>
    <name evidence="26" type="ORF">TOA249_LOCUS27418</name>
    <name evidence="24" type="ORF">TSG867_LOCUS26919</name>
    <name evidence="22" type="ORF">UJA718_LOCUS3677</name>
</gene>
<evidence type="ECO:0000313" key="23">
    <source>
        <dbReference type="EMBL" id="CAF4461921.1"/>
    </source>
</evidence>
<dbReference type="InterPro" id="IPR040162">
    <property type="entry name" value="MGST1-like"/>
</dbReference>
<dbReference type="Proteomes" id="UP000663833">
    <property type="component" value="Unassembled WGS sequence"/>
</dbReference>
<evidence type="ECO:0000256" key="9">
    <source>
        <dbReference type="ARBA" id="ARBA00022824"/>
    </source>
</evidence>
<dbReference type="EMBL" id="CAJNYU010003040">
    <property type="protein sequence ID" value="CAF3627480.1"/>
    <property type="molecule type" value="Genomic_DNA"/>
</dbReference>
<protein>
    <recommendedName>
        <fullName evidence="15">Microsomal glutathione S-transferase 1</fullName>
        <ecNumber evidence="5">2.5.1.18</ecNumber>
    </recommendedName>
</protein>
<dbReference type="Proteomes" id="UP000663825">
    <property type="component" value="Unassembled WGS sequence"/>
</dbReference>
<proteinExistence type="inferred from homology"/>
<evidence type="ECO:0000256" key="6">
    <source>
        <dbReference type="ARBA" id="ARBA00022679"/>
    </source>
</evidence>
<dbReference type="GO" id="GO:0005741">
    <property type="term" value="C:mitochondrial outer membrane"/>
    <property type="evidence" value="ECO:0007669"/>
    <property type="project" value="UniProtKB-SubCell"/>
</dbReference>
<evidence type="ECO:0000256" key="16">
    <source>
        <dbReference type="ARBA" id="ARBA00049385"/>
    </source>
</evidence>
<dbReference type="SUPFAM" id="SSF161084">
    <property type="entry name" value="MAPEG domain-like"/>
    <property type="match status" value="1"/>
</dbReference>
<evidence type="ECO:0000256" key="10">
    <source>
        <dbReference type="ARBA" id="ARBA00022989"/>
    </source>
</evidence>
<dbReference type="GO" id="GO:0004364">
    <property type="term" value="F:glutathione transferase activity"/>
    <property type="evidence" value="ECO:0007669"/>
    <property type="project" value="UniProtKB-EC"/>
</dbReference>
<name>A0A817PXR5_9BILA</name>
<dbReference type="Proteomes" id="UP000663869">
    <property type="component" value="Unassembled WGS sequence"/>
</dbReference>
<keyword evidence="12" id="KW-0496">Mitochondrion</keyword>
<keyword evidence="8" id="KW-1000">Mitochondrion outer membrane</keyword>
<reference evidence="18" key="1">
    <citation type="submission" date="2021-02" db="EMBL/GenBank/DDBJ databases">
        <authorList>
            <person name="Nowell W R."/>
        </authorList>
    </citation>
    <scope>NUCLEOTIDE SEQUENCE</scope>
</reference>
<comment type="caution">
    <text evidence="18">The sequence shown here is derived from an EMBL/GenBank/DDBJ whole genome shotgun (WGS) entry which is preliminary data.</text>
</comment>
<keyword evidence="13 17" id="KW-0472">Membrane</keyword>
<evidence type="ECO:0000313" key="24">
    <source>
        <dbReference type="EMBL" id="CAF4586526.1"/>
    </source>
</evidence>
<evidence type="ECO:0000256" key="5">
    <source>
        <dbReference type="ARBA" id="ARBA00012452"/>
    </source>
</evidence>
<evidence type="ECO:0000256" key="8">
    <source>
        <dbReference type="ARBA" id="ARBA00022787"/>
    </source>
</evidence>
<dbReference type="OrthoDB" id="193139at2759"/>
<dbReference type="Gene3D" id="1.20.120.550">
    <property type="entry name" value="Membrane associated eicosanoid/glutathione metabolism-like domain"/>
    <property type="match status" value="1"/>
</dbReference>
<evidence type="ECO:0000313" key="22">
    <source>
        <dbReference type="EMBL" id="CAF4154620.1"/>
    </source>
</evidence>
<comment type="catalytic activity">
    <reaction evidence="16">
        <text>RX + glutathione = an S-substituted glutathione + a halide anion + H(+)</text>
        <dbReference type="Rhea" id="RHEA:16437"/>
        <dbReference type="ChEBI" id="CHEBI:15378"/>
        <dbReference type="ChEBI" id="CHEBI:16042"/>
        <dbReference type="ChEBI" id="CHEBI:17792"/>
        <dbReference type="ChEBI" id="CHEBI:57925"/>
        <dbReference type="ChEBI" id="CHEBI:90779"/>
        <dbReference type="EC" id="2.5.1.18"/>
    </reaction>
    <physiologicalReaction direction="left-to-right" evidence="16">
        <dbReference type="Rhea" id="RHEA:16438"/>
    </physiologicalReaction>
</comment>
<organism evidence="18 27">
    <name type="scientific">Rotaria socialis</name>
    <dbReference type="NCBI Taxonomy" id="392032"/>
    <lineage>
        <taxon>Eukaryota</taxon>
        <taxon>Metazoa</taxon>
        <taxon>Spiralia</taxon>
        <taxon>Gnathifera</taxon>
        <taxon>Rotifera</taxon>
        <taxon>Eurotatoria</taxon>
        <taxon>Bdelloidea</taxon>
        <taxon>Philodinida</taxon>
        <taxon>Philodinidae</taxon>
        <taxon>Rotaria</taxon>
    </lineage>
</organism>
<keyword evidence="10 17" id="KW-1133">Transmembrane helix</keyword>